<comment type="caution">
    <text evidence="1">The sequence shown here is derived from an EMBL/GenBank/DDBJ whole genome shotgun (WGS) entry which is preliminary data.</text>
</comment>
<evidence type="ECO:0008006" key="3">
    <source>
        <dbReference type="Google" id="ProtNLM"/>
    </source>
</evidence>
<dbReference type="PANTHER" id="PTHR33116:SF78">
    <property type="entry name" value="OS12G0587133 PROTEIN"/>
    <property type="match status" value="1"/>
</dbReference>
<dbReference type="EMBL" id="QGNW01001421">
    <property type="protein sequence ID" value="RVW41961.1"/>
    <property type="molecule type" value="Genomic_DNA"/>
</dbReference>
<dbReference type="PANTHER" id="PTHR33116">
    <property type="entry name" value="REVERSE TRANSCRIPTASE ZINC-BINDING DOMAIN-CONTAINING PROTEIN-RELATED-RELATED"/>
    <property type="match status" value="1"/>
</dbReference>
<proteinExistence type="predicted"/>
<dbReference type="AlphaFoldDB" id="A0A438E2L5"/>
<evidence type="ECO:0000313" key="1">
    <source>
        <dbReference type="EMBL" id="RVW41961.1"/>
    </source>
</evidence>
<gene>
    <name evidence="1" type="ORF">CK203_091871</name>
</gene>
<dbReference type="Proteomes" id="UP000288805">
    <property type="component" value="Unassembled WGS sequence"/>
</dbReference>
<protein>
    <recommendedName>
        <fullName evidence="3">Reverse transcriptase domain-containing protein</fullName>
    </recommendedName>
</protein>
<reference evidence="1 2" key="1">
    <citation type="journal article" date="2018" name="PLoS Genet.">
        <title>Population sequencing reveals clonal diversity and ancestral inbreeding in the grapevine cultivar Chardonnay.</title>
        <authorList>
            <person name="Roach M.J."/>
            <person name="Johnson D.L."/>
            <person name="Bohlmann J."/>
            <person name="van Vuuren H.J."/>
            <person name="Jones S.J."/>
            <person name="Pretorius I.S."/>
            <person name="Schmidt S.A."/>
            <person name="Borneman A.R."/>
        </authorList>
    </citation>
    <scope>NUCLEOTIDE SEQUENCE [LARGE SCALE GENOMIC DNA]</scope>
    <source>
        <strain evidence="2">cv. Chardonnay</strain>
        <tissue evidence="1">Leaf</tissue>
    </source>
</reference>
<evidence type="ECO:0000313" key="2">
    <source>
        <dbReference type="Proteomes" id="UP000288805"/>
    </source>
</evidence>
<accession>A0A438E2L5</accession>
<name>A0A438E2L5_VITVI</name>
<sequence>MEALNCLLKRAREGGYLSGFKVNGKGGEGLEISHLLFVDDTLVFCEAIKTQMNYLSWLLMWFVAISGLRINLSKSELIPIGRVDNLEDLASALGCKEGALPTTYLGLPLGALSNSLAIWDGVEERRLDSLNKTLLNKWIWQYATEREALWRHFIKGKYGILKGGWCSKEVSERYRVGLWKAMRKLCAMFITKSSFPLVMERVPSSRKIGSMVVSHCVIPPHPLFPSPSLFALAGLKEAWLVDMWNQSLGSSGCWTPRFSRNLNDWEIDIVERLLLRLKDKTMIGGREDKVL</sequence>
<organism evidence="1 2">
    <name type="scientific">Vitis vinifera</name>
    <name type="common">Grape</name>
    <dbReference type="NCBI Taxonomy" id="29760"/>
    <lineage>
        <taxon>Eukaryota</taxon>
        <taxon>Viridiplantae</taxon>
        <taxon>Streptophyta</taxon>
        <taxon>Embryophyta</taxon>
        <taxon>Tracheophyta</taxon>
        <taxon>Spermatophyta</taxon>
        <taxon>Magnoliopsida</taxon>
        <taxon>eudicotyledons</taxon>
        <taxon>Gunneridae</taxon>
        <taxon>Pentapetalae</taxon>
        <taxon>rosids</taxon>
        <taxon>Vitales</taxon>
        <taxon>Vitaceae</taxon>
        <taxon>Viteae</taxon>
        <taxon>Vitis</taxon>
    </lineage>
</organism>